<comment type="caution">
    <text evidence="6">Lacks conserved residue(s) required for the propagation of feature annotation.</text>
</comment>
<evidence type="ECO:0008006" key="11">
    <source>
        <dbReference type="Google" id="ProtNLM"/>
    </source>
</evidence>
<dbReference type="Pfam" id="PF18962">
    <property type="entry name" value="Por_Secre_tail"/>
    <property type="match status" value="1"/>
</dbReference>
<dbReference type="PROSITE" id="PS51892">
    <property type="entry name" value="SUBTILASE"/>
    <property type="match status" value="1"/>
</dbReference>
<organism evidence="9 10">
    <name type="scientific">Avrilella dinanensis</name>
    <dbReference type="NCBI Taxonomy" id="2008672"/>
    <lineage>
        <taxon>Bacteria</taxon>
        <taxon>Pseudomonadati</taxon>
        <taxon>Bacteroidota</taxon>
        <taxon>Flavobacteriia</taxon>
        <taxon>Flavobacteriales</taxon>
        <taxon>Flavobacteriaceae</taxon>
        <taxon>Avrilella</taxon>
    </lineage>
</organism>
<dbReference type="GO" id="GO:0004252">
    <property type="term" value="F:serine-type endopeptidase activity"/>
    <property type="evidence" value="ECO:0007669"/>
    <property type="project" value="InterPro"/>
</dbReference>
<keyword evidence="3" id="KW-0732">Signal</keyword>
<comment type="similarity">
    <text evidence="1 6">Belongs to the peptidase S8 family.</text>
</comment>
<evidence type="ECO:0000256" key="5">
    <source>
        <dbReference type="ARBA" id="ARBA00022825"/>
    </source>
</evidence>
<dbReference type="InterPro" id="IPR050131">
    <property type="entry name" value="Peptidase_S8_subtilisin-like"/>
</dbReference>
<protein>
    <recommendedName>
        <fullName evidence="11">Peptidase S8/S53 domain-containing protein</fullName>
    </recommendedName>
</protein>
<keyword evidence="5" id="KW-0720">Serine protease</keyword>
<accession>A0A2M9R380</accession>
<dbReference type="SUPFAM" id="SSF52743">
    <property type="entry name" value="Subtilisin-like"/>
    <property type="match status" value="1"/>
</dbReference>
<dbReference type="PANTHER" id="PTHR43806:SF11">
    <property type="entry name" value="CEREVISIN-RELATED"/>
    <property type="match status" value="1"/>
</dbReference>
<evidence type="ECO:0000256" key="1">
    <source>
        <dbReference type="ARBA" id="ARBA00011073"/>
    </source>
</evidence>
<evidence type="ECO:0000259" key="7">
    <source>
        <dbReference type="Pfam" id="PF00082"/>
    </source>
</evidence>
<evidence type="ECO:0000256" key="3">
    <source>
        <dbReference type="ARBA" id="ARBA00022729"/>
    </source>
</evidence>
<gene>
    <name evidence="9" type="ORF">CDL10_01440</name>
</gene>
<evidence type="ECO:0000256" key="6">
    <source>
        <dbReference type="PROSITE-ProRule" id="PRU01240"/>
    </source>
</evidence>
<comment type="caution">
    <text evidence="9">The sequence shown here is derived from an EMBL/GenBank/DDBJ whole genome shotgun (WGS) entry which is preliminary data.</text>
</comment>
<reference evidence="9 10" key="1">
    <citation type="submission" date="2017-06" db="EMBL/GenBank/DDBJ databases">
        <title>Description of Avrilella dinanensis gen. nov. sp. nov.</title>
        <authorList>
            <person name="Leyer C."/>
            <person name="Sassi M."/>
            <person name="Minet J."/>
            <person name="Kayal S."/>
            <person name="Cattoir V."/>
        </authorList>
    </citation>
    <scope>NUCLEOTIDE SEQUENCE [LARGE SCALE GENOMIC DNA]</scope>
    <source>
        <strain evidence="9 10">UR159</strain>
    </source>
</reference>
<dbReference type="RefSeq" id="WP_100676879.1">
    <property type="nucleotide sequence ID" value="NZ_NIPO01000001.1"/>
</dbReference>
<feature type="domain" description="Secretion system C-terminal sorting" evidence="8">
    <location>
        <begin position="460"/>
        <end position="528"/>
    </location>
</feature>
<dbReference type="PANTHER" id="PTHR43806">
    <property type="entry name" value="PEPTIDASE S8"/>
    <property type="match status" value="1"/>
</dbReference>
<dbReference type="PRINTS" id="PR00723">
    <property type="entry name" value="SUBTILISIN"/>
</dbReference>
<proteinExistence type="inferred from homology"/>
<dbReference type="AlphaFoldDB" id="A0A2M9R380"/>
<dbReference type="InterPro" id="IPR036852">
    <property type="entry name" value="Peptidase_S8/S53_dom_sf"/>
</dbReference>
<keyword evidence="10" id="KW-1185">Reference proteome</keyword>
<dbReference type="GO" id="GO:0006508">
    <property type="term" value="P:proteolysis"/>
    <property type="evidence" value="ECO:0007669"/>
    <property type="project" value="UniProtKB-KW"/>
</dbReference>
<name>A0A2M9R380_9FLAO</name>
<dbReference type="Pfam" id="PF00082">
    <property type="entry name" value="Peptidase_S8"/>
    <property type="match status" value="1"/>
</dbReference>
<dbReference type="Proteomes" id="UP000231960">
    <property type="component" value="Unassembled WGS sequence"/>
</dbReference>
<dbReference type="NCBIfam" id="TIGR04183">
    <property type="entry name" value="Por_Secre_tail"/>
    <property type="match status" value="1"/>
</dbReference>
<feature type="domain" description="Peptidase S8/S53" evidence="7">
    <location>
        <begin position="159"/>
        <end position="420"/>
    </location>
</feature>
<dbReference type="EMBL" id="NIPO01000001">
    <property type="protein sequence ID" value="PJR03310.1"/>
    <property type="molecule type" value="Genomic_DNA"/>
</dbReference>
<dbReference type="InterPro" id="IPR026444">
    <property type="entry name" value="Secre_tail"/>
</dbReference>
<keyword evidence="2" id="KW-0645">Protease</keyword>
<evidence type="ECO:0000259" key="8">
    <source>
        <dbReference type="Pfam" id="PF18962"/>
    </source>
</evidence>
<dbReference type="InterPro" id="IPR000209">
    <property type="entry name" value="Peptidase_S8/S53_dom"/>
</dbReference>
<evidence type="ECO:0000313" key="10">
    <source>
        <dbReference type="Proteomes" id="UP000231960"/>
    </source>
</evidence>
<dbReference type="Gene3D" id="3.40.50.200">
    <property type="entry name" value="Peptidase S8/S53 domain"/>
    <property type="match status" value="1"/>
</dbReference>
<evidence type="ECO:0000256" key="4">
    <source>
        <dbReference type="ARBA" id="ARBA00022801"/>
    </source>
</evidence>
<keyword evidence="4" id="KW-0378">Hydrolase</keyword>
<dbReference type="OrthoDB" id="9798386at2"/>
<evidence type="ECO:0000313" key="9">
    <source>
        <dbReference type="EMBL" id="PJR03310.1"/>
    </source>
</evidence>
<evidence type="ECO:0000256" key="2">
    <source>
        <dbReference type="ARBA" id="ARBA00022670"/>
    </source>
</evidence>
<sequence>MKYLYSFLVVFFIQISFAQDITFRIAFEPNSKVRHQVDDLLTNYNAQTTYSFAFTEERLQEMEKQAIKISGNAESIHNIRNTFDIQIHNLTYEEEIELLRQLQNFPSVRYCEKVNQKIIPPPYDIAPETPDYTDSQIYIYENPGVNMEYAWNLGYTGQNIKVKNVELGFNSSHEEFNDSPHIRFAEDYTPVSYEDYWEHGTGTFGVIAGHNGEYGVTGLAHDIEEAVLFSEYTYEYGYNRVQAISLAIQNSAPGEIIIYELQTGGAGWTEDDPKYVTAEYEYSVWDLTKAATDTGIVIVAAAGNGNQNLDAPQYDNYMQRGHSGAIIVGAGSPDLQHSRAYFSTYGSRVDLQGWGWNVLSTGYGDFAKIGNDMNQAYTMFSGTSSATPIVASCAAVLQSYYYDHTGEYLTGMQIADILKDSGIPQSPGDDGNIGPLPNMEAAMAIALSNENTPIQKRFRIYPNPFENQIYIETVSSSKPAEMRLFDISGKLIDQRHFTEKTELNTAHLSAGIYFMEIISQNKTETFKLVKSN</sequence>
<dbReference type="InterPro" id="IPR015500">
    <property type="entry name" value="Peptidase_S8_subtilisin-rel"/>
</dbReference>